<feature type="domain" description="CCAAT-binding factor" evidence="3">
    <location>
        <begin position="532"/>
        <end position="749"/>
    </location>
</feature>
<feature type="compositionally biased region" description="Acidic residues" evidence="2">
    <location>
        <begin position="954"/>
        <end position="966"/>
    </location>
</feature>
<evidence type="ECO:0000256" key="1">
    <source>
        <dbReference type="ARBA" id="ARBA00007797"/>
    </source>
</evidence>
<feature type="compositionally biased region" description="Basic residues" evidence="2">
    <location>
        <begin position="975"/>
        <end position="984"/>
    </location>
</feature>
<evidence type="ECO:0000313" key="5">
    <source>
        <dbReference type="Proteomes" id="UP001283361"/>
    </source>
</evidence>
<dbReference type="InterPro" id="IPR016024">
    <property type="entry name" value="ARM-type_fold"/>
</dbReference>
<name>A0AAE1CKN0_9GAST</name>
<reference evidence="4" key="1">
    <citation type="journal article" date="2023" name="G3 (Bethesda)">
        <title>A reference genome for the long-term kleptoplast-retaining sea slug Elysia crispata morphotype clarki.</title>
        <authorList>
            <person name="Eastman K.E."/>
            <person name="Pendleton A.L."/>
            <person name="Shaikh M.A."/>
            <person name="Suttiyut T."/>
            <person name="Ogas R."/>
            <person name="Tomko P."/>
            <person name="Gavelis G."/>
            <person name="Widhalm J.R."/>
            <person name="Wisecaver J.H."/>
        </authorList>
    </citation>
    <scope>NUCLEOTIDE SEQUENCE</scope>
    <source>
        <strain evidence="4">ECLA1</strain>
    </source>
</reference>
<feature type="compositionally biased region" description="Basic residues" evidence="2">
    <location>
        <begin position="23"/>
        <end position="33"/>
    </location>
</feature>
<accession>A0AAE1CKN0</accession>
<dbReference type="AlphaFoldDB" id="A0AAE1CKN0"/>
<gene>
    <name evidence="4" type="ORF">RRG08_042609</name>
</gene>
<dbReference type="PANTHER" id="PTHR12048">
    <property type="entry name" value="CCAAT-BINDING FACTOR-RELATED"/>
    <property type="match status" value="1"/>
</dbReference>
<dbReference type="InterPro" id="IPR040155">
    <property type="entry name" value="CEBPZ/Mak21-like"/>
</dbReference>
<dbReference type="PANTHER" id="PTHR12048:SF0">
    <property type="entry name" value="CCAAT_ENHANCER-BINDING PROTEIN ZETA"/>
    <property type="match status" value="1"/>
</dbReference>
<feature type="region of interest" description="Disordered" evidence="2">
    <location>
        <begin position="1033"/>
        <end position="1101"/>
    </location>
</feature>
<feature type="compositionally biased region" description="Acidic residues" evidence="2">
    <location>
        <begin position="897"/>
        <end position="919"/>
    </location>
</feature>
<sequence>MRQLRPKFHKLKRQQLKRVNMSNHKKGKKKKWSKNIPENGKEKGPLSKKENDVSLKEDPVQDEVSDLQDLMTEEDKKILHGVNDEEDESILDVKADGNDIPLSEISAFLKELNFDKFRPPDLSDTALENGVSQENEVSDRKKAETAVFVGNKMTNGNLANTVQTKDDVKRVKATSKFLSSVKARKHLLFKPEDIWREEKLHPLPPHPPDAKLLREAEQLVQKLMQDELSLYSKFRDNTKRSEARWMKTVLASGTLSDKMAALTLLVQESPLHSMSSLESLISMAGKKGKREAMMAVDTLRDLFLTGLLPDNRKLRAFNQQPFLDLETLSEADIDGRDKLLMMWYFESLIKKKYADFIKCLGDLSFDTLQATKEKAVSTVHQLLSGKPEQENILLSMLVNKLGDPSVKSKATYLLTKLVEEHPNMKAVIVSEVQQLLHRPNISSRAQYYAICYLVQLRLSKSDGDLASRLIKIYFYFFQTYLNSGEVTNKMMSALLTGVNRAYVYATANKEELAEDMDKVYKIIPSVNFHTGVQALMLLFQVVNTSTNAADRYYACLYRKLADPALKNSSKQSIFMNLIFKSLKRDIVDRRIKAFIKRILQVYSQQPPQVICGILIILSQILNEKPGLLEVKHISENTWSDDEEEKFVDQPLPNDDPDTNKDLDTQAPNISEDKTASGLVDEIEQTPNADAEINGFKGSWVHRVNFGGSGRSSSYDPFSRNPLYSRAELDCVWELQQLARHYHPSVRLYAETLLKGQIIKYDGDPLRDFTLIRFLDRFVYKNPKKDLVTNSNMRKFKGSTPTGIRAVPVNSKEFLEAGEQRVPVDEKFFLQYFMAKAKQKGEEASDEDSDEDSVKDEEFDAFLDGMEKDDNLGDFDLDFASDKKKAQSTKKEFAANASDDDDDESDEDEDDDMDMDDELAAEFQKELEGIEDSDSGDDFEDKALSSNAVRNMKEEDIEFSPDEDDELAMMMEGRSKGKMKKRKHDMGHAEESPKKKKKKKDVTDLFASAEEFSHLLEEDTEAGAVSLGGATDFRNKDKAAQKQLKWEGDRDRWLKGGTKGKGFRHKGGSNGKGKGLAFKDGHNKKPHRARLTHGKRKPRKDH</sequence>
<dbReference type="EMBL" id="JAWDGP010007852">
    <property type="protein sequence ID" value="KAK3702620.1"/>
    <property type="molecule type" value="Genomic_DNA"/>
</dbReference>
<feature type="compositionally biased region" description="Basic and acidic residues" evidence="2">
    <location>
        <begin position="39"/>
        <end position="59"/>
    </location>
</feature>
<feature type="compositionally biased region" description="Basic residues" evidence="2">
    <location>
        <begin position="1"/>
        <end position="16"/>
    </location>
</feature>
<dbReference type="InterPro" id="IPR005612">
    <property type="entry name" value="CCAAT-binding_factor"/>
</dbReference>
<organism evidence="4 5">
    <name type="scientific">Elysia crispata</name>
    <name type="common">lettuce slug</name>
    <dbReference type="NCBI Taxonomy" id="231223"/>
    <lineage>
        <taxon>Eukaryota</taxon>
        <taxon>Metazoa</taxon>
        <taxon>Spiralia</taxon>
        <taxon>Lophotrochozoa</taxon>
        <taxon>Mollusca</taxon>
        <taxon>Gastropoda</taxon>
        <taxon>Heterobranchia</taxon>
        <taxon>Euthyneura</taxon>
        <taxon>Panpulmonata</taxon>
        <taxon>Sacoglossa</taxon>
        <taxon>Placobranchoidea</taxon>
        <taxon>Plakobranchidae</taxon>
        <taxon>Elysia</taxon>
    </lineage>
</organism>
<comment type="caution">
    <text evidence="4">The sequence shown here is derived from an EMBL/GenBank/DDBJ whole genome shotgun (WGS) entry which is preliminary data.</text>
</comment>
<feature type="compositionally biased region" description="Basic residues" evidence="2">
    <location>
        <begin position="1083"/>
        <end position="1101"/>
    </location>
</feature>
<evidence type="ECO:0000313" key="4">
    <source>
        <dbReference type="EMBL" id="KAK3702620.1"/>
    </source>
</evidence>
<dbReference type="Proteomes" id="UP001283361">
    <property type="component" value="Unassembled WGS sequence"/>
</dbReference>
<feature type="compositionally biased region" description="Basic and acidic residues" evidence="2">
    <location>
        <begin position="1033"/>
        <end position="1053"/>
    </location>
</feature>
<dbReference type="Pfam" id="PF03914">
    <property type="entry name" value="CBF"/>
    <property type="match status" value="1"/>
</dbReference>
<keyword evidence="5" id="KW-1185">Reference proteome</keyword>
<feature type="compositionally biased region" description="Acidic residues" evidence="2">
    <location>
        <begin position="928"/>
        <end position="939"/>
    </location>
</feature>
<dbReference type="SUPFAM" id="SSF48371">
    <property type="entry name" value="ARM repeat"/>
    <property type="match status" value="1"/>
</dbReference>
<protein>
    <recommendedName>
        <fullName evidence="3">CCAAT-binding factor domain-containing protein</fullName>
    </recommendedName>
</protein>
<feature type="region of interest" description="Disordered" evidence="2">
    <location>
        <begin position="885"/>
        <end position="1001"/>
    </location>
</feature>
<evidence type="ECO:0000259" key="3">
    <source>
        <dbReference type="Pfam" id="PF03914"/>
    </source>
</evidence>
<comment type="similarity">
    <text evidence="1">Belongs to the CBF/MAK21 family.</text>
</comment>
<dbReference type="GO" id="GO:0005634">
    <property type="term" value="C:nucleus"/>
    <property type="evidence" value="ECO:0007669"/>
    <property type="project" value="TreeGrafter"/>
</dbReference>
<feature type="region of interest" description="Disordered" evidence="2">
    <location>
        <begin position="1"/>
        <end position="83"/>
    </location>
</feature>
<proteinExistence type="inferred from homology"/>
<feature type="region of interest" description="Disordered" evidence="2">
    <location>
        <begin position="639"/>
        <end position="669"/>
    </location>
</feature>
<evidence type="ECO:0000256" key="2">
    <source>
        <dbReference type="SAM" id="MobiDB-lite"/>
    </source>
</evidence>